<keyword evidence="8" id="KW-0539">Nucleus</keyword>
<evidence type="ECO:0000256" key="1">
    <source>
        <dbReference type="ARBA" id="ARBA00004123"/>
    </source>
</evidence>
<dbReference type="PANTHER" id="PTHR12663:SF3">
    <property type="entry name" value="SISTER CHROMATID COHESION PROTEIN PDS5 HOMOLOG C"/>
    <property type="match status" value="1"/>
</dbReference>
<evidence type="ECO:0000256" key="8">
    <source>
        <dbReference type="ARBA" id="ARBA00023242"/>
    </source>
</evidence>
<dbReference type="InterPro" id="IPR039776">
    <property type="entry name" value="Pds5"/>
</dbReference>
<comment type="similarity">
    <text evidence="2">Belongs to the PDS5 family.</text>
</comment>
<evidence type="ECO:0000313" key="12">
    <source>
        <dbReference type="EMBL" id="KAL2548719.1"/>
    </source>
</evidence>
<keyword evidence="5" id="KW-0227">DNA damage</keyword>
<feature type="region of interest" description="Disordered" evidence="11">
    <location>
        <begin position="331"/>
        <end position="605"/>
    </location>
</feature>
<dbReference type="Proteomes" id="UP001604277">
    <property type="component" value="Unassembled WGS sequence"/>
</dbReference>
<dbReference type="GO" id="GO:0006281">
    <property type="term" value="P:DNA repair"/>
    <property type="evidence" value="ECO:0007669"/>
    <property type="project" value="UniProtKB-KW"/>
</dbReference>
<proteinExistence type="inferred from homology"/>
<feature type="compositionally biased region" description="Basic and acidic residues" evidence="11">
    <location>
        <begin position="519"/>
        <end position="563"/>
    </location>
</feature>
<feature type="compositionally biased region" description="Polar residues" evidence="11">
    <location>
        <begin position="737"/>
        <end position="751"/>
    </location>
</feature>
<feature type="compositionally biased region" description="Basic and acidic residues" evidence="11">
    <location>
        <begin position="365"/>
        <end position="388"/>
    </location>
</feature>
<keyword evidence="13" id="KW-1185">Reference proteome</keyword>
<evidence type="ECO:0000256" key="4">
    <source>
        <dbReference type="ARBA" id="ARBA00022737"/>
    </source>
</evidence>
<gene>
    <name evidence="12" type="ORF">Fot_10249</name>
</gene>
<dbReference type="AlphaFoldDB" id="A0ABD1WGB2"/>
<keyword evidence="7" id="KW-0234">DNA repair</keyword>
<sequence length="843" mass="91954">MSRSGKTVEEELTAAGNRLLQPPDSLDELLPLLDQAEDFLSKVEQSPAKSVQTAISPLMKALVAEELLKHSDVDVKVAVASCISEITRITAPDAPYDDEKMKDIFQLIVSSFEHLFDQSSRSYAKRAMILETVSKVRSCVIMLDLECDQMISEMFQHFLKAIRDYHPDNIFTSMETIMTLVLDESESISPELLTILLASVKRNNEEFLPVARKLGERVFENCAVKLKPYLTRTVKSLGTSLDDYSEVVASVCEPTDGSVGHNSSSSRGDQSVAKDVTEGTSLEEEKAKDVVSNGVNETGNGVILTDADFKKAEPLDSKLTSKNELDNLAAQKQMNSESDAEQAAKQRGKKPSSSNNSTETSGIGDDEKGVEQLPDHRDSEGKDIHDSLGDVATVEAAKPFVKLKETGIQLSTSKASESKAVNVASSSPTGILLDESRPKKAGRPKKKENLINEKRVSANAASKKASDGASDSEAKKQRRFGKREPAEIPENQVLAEEDTCEDGGTVSQSEANSPNQTEKSVDTNDKMKDGSSSKNEDDKKHGHVKARVEKDKLKSSAKDDAKDMVASPRSPKNSSYNESNQEETPRTSTKRKGTPGTDKASGTIEFGENLVGSKVKVWWPKDHMFYEGIVDSFDSVKKKHKIVYNDGDEERLNLRKERWEFIDDGSVVDAGQPVECASTDTPSEMLKKKAKTNPEASTKDGNMKLSRKSKLKNTATSSGRKSKDGAKADPKSDDETSSSGGKSRNQSQKLSGKSIDDSLKASGKSKDVDTAKNSGHSKQDTQKIPKSNGRGNTKSSLSKSKETDGMKEKATDSGKMSEIKKGKSQDKSKPPESETKSGKKRRR</sequence>
<keyword evidence="9" id="KW-0131">Cell cycle</keyword>
<evidence type="ECO:0000256" key="7">
    <source>
        <dbReference type="ARBA" id="ARBA00023204"/>
    </source>
</evidence>
<keyword evidence="3" id="KW-0132">Cell division</keyword>
<evidence type="ECO:0000256" key="6">
    <source>
        <dbReference type="ARBA" id="ARBA00022776"/>
    </source>
</evidence>
<dbReference type="GO" id="GO:0007064">
    <property type="term" value="P:mitotic sister chromatid cohesion"/>
    <property type="evidence" value="ECO:0007669"/>
    <property type="project" value="UniProtKB-ARBA"/>
</dbReference>
<dbReference type="GO" id="GO:0009556">
    <property type="term" value="P:microsporogenesis"/>
    <property type="evidence" value="ECO:0007669"/>
    <property type="project" value="UniProtKB-ARBA"/>
</dbReference>
<comment type="caution">
    <text evidence="12">The sequence shown here is derived from an EMBL/GenBank/DDBJ whole genome shotgun (WGS) entry which is preliminary data.</text>
</comment>
<organism evidence="12 13">
    <name type="scientific">Forsythia ovata</name>
    <dbReference type="NCBI Taxonomy" id="205694"/>
    <lineage>
        <taxon>Eukaryota</taxon>
        <taxon>Viridiplantae</taxon>
        <taxon>Streptophyta</taxon>
        <taxon>Embryophyta</taxon>
        <taxon>Tracheophyta</taxon>
        <taxon>Spermatophyta</taxon>
        <taxon>Magnoliopsida</taxon>
        <taxon>eudicotyledons</taxon>
        <taxon>Gunneridae</taxon>
        <taxon>Pentapetalae</taxon>
        <taxon>asterids</taxon>
        <taxon>lamiids</taxon>
        <taxon>Lamiales</taxon>
        <taxon>Oleaceae</taxon>
        <taxon>Forsythieae</taxon>
        <taxon>Forsythia</taxon>
    </lineage>
</organism>
<feature type="compositionally biased region" description="Polar residues" evidence="11">
    <location>
        <begin position="570"/>
        <end position="579"/>
    </location>
</feature>
<reference evidence="13" key="1">
    <citation type="submission" date="2024-07" db="EMBL/GenBank/DDBJ databases">
        <title>Two chromosome-level genome assemblies of Korean endemic species Abeliophyllum distichum and Forsythia ovata (Oleaceae).</title>
        <authorList>
            <person name="Jang H."/>
        </authorList>
    </citation>
    <scope>NUCLEOTIDE SEQUENCE [LARGE SCALE GENOMIC DNA]</scope>
</reference>
<feature type="compositionally biased region" description="Polar residues" evidence="11">
    <location>
        <begin position="784"/>
        <end position="798"/>
    </location>
</feature>
<feature type="compositionally biased region" description="Polar residues" evidence="11">
    <location>
        <begin position="260"/>
        <end position="269"/>
    </location>
</feature>
<dbReference type="EMBL" id="JBFOLJ010000003">
    <property type="protein sequence ID" value="KAL2548719.1"/>
    <property type="molecule type" value="Genomic_DNA"/>
</dbReference>
<dbReference type="InterPro" id="IPR016024">
    <property type="entry name" value="ARM-type_fold"/>
</dbReference>
<keyword evidence="4" id="KW-0677">Repeat</keyword>
<feature type="compositionally biased region" description="Low complexity" evidence="11">
    <location>
        <begin position="457"/>
        <end position="471"/>
    </location>
</feature>
<evidence type="ECO:0000256" key="5">
    <source>
        <dbReference type="ARBA" id="ARBA00022763"/>
    </source>
</evidence>
<evidence type="ECO:0000256" key="3">
    <source>
        <dbReference type="ARBA" id="ARBA00022618"/>
    </source>
</evidence>
<evidence type="ECO:0000256" key="9">
    <source>
        <dbReference type="ARBA" id="ARBA00023306"/>
    </source>
</evidence>
<protein>
    <submittedName>
        <fullName evidence="12">Tudor/PWWP/MBT superfamily protein</fullName>
    </submittedName>
</protein>
<feature type="region of interest" description="Disordered" evidence="11">
    <location>
        <begin position="254"/>
        <end position="301"/>
    </location>
</feature>
<dbReference type="Pfam" id="PF20168">
    <property type="entry name" value="PDS5"/>
    <property type="match status" value="1"/>
</dbReference>
<feature type="compositionally biased region" description="Polar residues" evidence="11">
    <location>
        <begin position="351"/>
        <end position="361"/>
    </location>
</feature>
<evidence type="ECO:0000256" key="11">
    <source>
        <dbReference type="SAM" id="MobiDB-lite"/>
    </source>
</evidence>
<dbReference type="SUPFAM" id="SSF63748">
    <property type="entry name" value="Tudor/PWWP/MBT"/>
    <property type="match status" value="1"/>
</dbReference>
<feature type="compositionally biased region" description="Basic and acidic residues" evidence="11">
    <location>
        <begin position="799"/>
        <end position="837"/>
    </location>
</feature>
<dbReference type="InterPro" id="IPR011989">
    <property type="entry name" value="ARM-like"/>
</dbReference>
<feature type="compositionally biased region" description="Polar residues" evidence="11">
    <location>
        <begin position="505"/>
        <end position="518"/>
    </location>
</feature>
<dbReference type="GO" id="GO:0051301">
    <property type="term" value="P:cell division"/>
    <property type="evidence" value="ECO:0007669"/>
    <property type="project" value="UniProtKB-KW"/>
</dbReference>
<keyword evidence="6" id="KW-0498">Mitosis</keyword>
<name>A0ABD1WGB2_9LAMI</name>
<dbReference type="GO" id="GO:0005634">
    <property type="term" value="C:nucleus"/>
    <property type="evidence" value="ECO:0007669"/>
    <property type="project" value="UniProtKB-SubCell"/>
</dbReference>
<dbReference type="SUPFAM" id="SSF48371">
    <property type="entry name" value="ARM repeat"/>
    <property type="match status" value="1"/>
</dbReference>
<dbReference type="FunFam" id="2.30.30.140:FF:000033">
    <property type="entry name" value="Binding protein"/>
    <property type="match status" value="1"/>
</dbReference>
<dbReference type="Gene3D" id="1.25.10.10">
    <property type="entry name" value="Leucine-rich Repeat Variant"/>
    <property type="match status" value="1"/>
</dbReference>
<feature type="compositionally biased region" description="Basic and acidic residues" evidence="11">
    <location>
        <begin position="447"/>
        <end position="456"/>
    </location>
</feature>
<evidence type="ECO:0000313" key="13">
    <source>
        <dbReference type="Proteomes" id="UP001604277"/>
    </source>
</evidence>
<dbReference type="PANTHER" id="PTHR12663">
    <property type="entry name" value="ANDROGEN INDUCED INHIBITOR OF PROLIFERATION AS3 / PDS5-RELATED"/>
    <property type="match status" value="1"/>
</dbReference>
<evidence type="ECO:0000256" key="2">
    <source>
        <dbReference type="ARBA" id="ARBA00006254"/>
    </source>
</evidence>
<evidence type="ECO:0000256" key="10">
    <source>
        <dbReference type="ARBA" id="ARBA00058864"/>
    </source>
</evidence>
<feature type="compositionally biased region" description="Basic and acidic residues" evidence="11">
    <location>
        <begin position="754"/>
        <end position="770"/>
    </location>
</feature>
<dbReference type="Gene3D" id="2.30.30.140">
    <property type="match status" value="1"/>
</dbReference>
<dbReference type="GO" id="GO:0035825">
    <property type="term" value="P:homologous recombination"/>
    <property type="evidence" value="ECO:0007669"/>
    <property type="project" value="UniProtKB-ARBA"/>
</dbReference>
<dbReference type="CDD" id="cd20404">
    <property type="entry name" value="Tudor_Agenet_AtEML-like"/>
    <property type="match status" value="1"/>
</dbReference>
<comment type="subcellular location">
    <subcellularLocation>
        <location evidence="1">Nucleus</location>
    </subcellularLocation>
</comment>
<feature type="compositionally biased region" description="Basic and acidic residues" evidence="11">
    <location>
        <begin position="721"/>
        <end position="734"/>
    </location>
</feature>
<feature type="region of interest" description="Disordered" evidence="11">
    <location>
        <begin position="663"/>
        <end position="843"/>
    </location>
</feature>
<comment type="function">
    <text evidence="10">Cohesin cofactor dispensable during the meiotic division but playing an important role in DNA repair by homologous recombination (HR) probably by helping SMC5/SMC6 complex. Regulator of sister chromatid cohesion in mitosis which may stabilize cohesin complex association with chromatin. May couple sister chromatid cohesion during mitosis to DNA replication. Cohesion ensures that chromosome partitioning is accurate in both meiotic and mitotic cells and plays an important role in DNA repair.</text>
</comment>
<accession>A0ABD1WGB2</accession>